<evidence type="ECO:0000313" key="2">
    <source>
        <dbReference type="EMBL" id="KZT27653.1"/>
    </source>
</evidence>
<name>A0A165U515_9AGAM</name>
<dbReference type="AlphaFoldDB" id="A0A165U515"/>
<keyword evidence="1" id="KW-1133">Transmembrane helix</keyword>
<proteinExistence type="predicted"/>
<keyword evidence="3" id="KW-1185">Reference proteome</keyword>
<protein>
    <submittedName>
        <fullName evidence="2">Uncharacterized protein</fullName>
    </submittedName>
</protein>
<sequence length="82" mass="8941">MKTYGDTSISVSAHGALFAFVYATVFCAGLYVVLDRPDFRTRLTWSLQAAFVRSHAYVPRATGYARASELEGTSPNAISGFK</sequence>
<accession>A0A165U515</accession>
<dbReference type="EMBL" id="KV425561">
    <property type="protein sequence ID" value="KZT27653.1"/>
    <property type="molecule type" value="Genomic_DNA"/>
</dbReference>
<reference evidence="2 3" key="1">
    <citation type="journal article" date="2016" name="Mol. Biol. Evol.">
        <title>Comparative Genomics of Early-Diverging Mushroom-Forming Fungi Provides Insights into the Origins of Lignocellulose Decay Capabilities.</title>
        <authorList>
            <person name="Nagy L.G."/>
            <person name="Riley R."/>
            <person name="Tritt A."/>
            <person name="Adam C."/>
            <person name="Daum C."/>
            <person name="Floudas D."/>
            <person name="Sun H."/>
            <person name="Yadav J.S."/>
            <person name="Pangilinan J."/>
            <person name="Larsson K.H."/>
            <person name="Matsuura K."/>
            <person name="Barry K."/>
            <person name="Labutti K."/>
            <person name="Kuo R."/>
            <person name="Ohm R.A."/>
            <person name="Bhattacharya S.S."/>
            <person name="Shirouzu T."/>
            <person name="Yoshinaga Y."/>
            <person name="Martin F.M."/>
            <person name="Grigoriev I.V."/>
            <person name="Hibbett D.S."/>
        </authorList>
    </citation>
    <scope>NUCLEOTIDE SEQUENCE [LARGE SCALE GENOMIC DNA]</scope>
    <source>
        <strain evidence="2 3">HHB14362 ss-1</strain>
    </source>
</reference>
<evidence type="ECO:0000313" key="3">
    <source>
        <dbReference type="Proteomes" id="UP000076761"/>
    </source>
</evidence>
<keyword evidence="1" id="KW-0472">Membrane</keyword>
<dbReference type="Proteomes" id="UP000076761">
    <property type="component" value="Unassembled WGS sequence"/>
</dbReference>
<organism evidence="2 3">
    <name type="scientific">Neolentinus lepideus HHB14362 ss-1</name>
    <dbReference type="NCBI Taxonomy" id="1314782"/>
    <lineage>
        <taxon>Eukaryota</taxon>
        <taxon>Fungi</taxon>
        <taxon>Dikarya</taxon>
        <taxon>Basidiomycota</taxon>
        <taxon>Agaricomycotina</taxon>
        <taxon>Agaricomycetes</taxon>
        <taxon>Gloeophyllales</taxon>
        <taxon>Gloeophyllaceae</taxon>
        <taxon>Neolentinus</taxon>
    </lineage>
</organism>
<gene>
    <name evidence="2" type="ORF">NEOLEDRAFT_1130706</name>
</gene>
<feature type="transmembrane region" description="Helical" evidence="1">
    <location>
        <begin position="12"/>
        <end position="34"/>
    </location>
</feature>
<evidence type="ECO:0000256" key="1">
    <source>
        <dbReference type="SAM" id="Phobius"/>
    </source>
</evidence>
<keyword evidence="1" id="KW-0812">Transmembrane</keyword>
<dbReference type="InParanoid" id="A0A165U515"/>